<name>F4NST7_BATDJ</name>
<dbReference type="GeneID" id="18242119"/>
<dbReference type="OrthoDB" id="2177243at2759"/>
<dbReference type="EMBL" id="GL882879">
    <property type="protein sequence ID" value="EGF83849.1"/>
    <property type="molecule type" value="Genomic_DNA"/>
</dbReference>
<evidence type="ECO:0000256" key="1">
    <source>
        <dbReference type="SAM" id="MobiDB-lite"/>
    </source>
</evidence>
<dbReference type="HOGENOM" id="CLU_412162_0_0_1"/>
<dbReference type="RefSeq" id="XP_006676244.1">
    <property type="nucleotide sequence ID" value="XM_006676181.1"/>
</dbReference>
<proteinExistence type="predicted"/>
<organism evidence="2 3">
    <name type="scientific">Batrachochytrium dendrobatidis (strain JAM81 / FGSC 10211)</name>
    <name type="common">Frog chytrid fungus</name>
    <dbReference type="NCBI Taxonomy" id="684364"/>
    <lineage>
        <taxon>Eukaryota</taxon>
        <taxon>Fungi</taxon>
        <taxon>Fungi incertae sedis</taxon>
        <taxon>Chytridiomycota</taxon>
        <taxon>Chytridiomycota incertae sedis</taxon>
        <taxon>Chytridiomycetes</taxon>
        <taxon>Rhizophydiales</taxon>
        <taxon>Rhizophydiales incertae sedis</taxon>
        <taxon>Batrachochytrium</taxon>
    </lineage>
</organism>
<keyword evidence="3" id="KW-1185">Reference proteome</keyword>
<evidence type="ECO:0000313" key="3">
    <source>
        <dbReference type="Proteomes" id="UP000007241"/>
    </source>
</evidence>
<gene>
    <name evidence="2" type="ORF">BATDEDRAFT_85575</name>
</gene>
<sequence>MAPLTPPESATLQLESTDLSSQFILHKDQTVPSCMEYNEIFEKRPHIESAPNILDTTRYPVPFTEPFDEHFTHLSRIQTGKLKIPTEKLFEWAKSTAEDLADVGHDRQEPSYRSPLIKKPSLSKNSQQQASFESIPGVEFLRQTGAVGSSSADILGKQRYDESCVQDGNQASADDLVHFSPLKSLELISAGTETNITKEAILSRTESIFQEPSAAEIEQLLPGLICQALDQHKSILSAAMTIYDISTHFTEINQSLFDKVVKVKALQGVCQDRLEALAQLRFEYRFRRQELDQLGIPVRPLCVLSDLTLQFRDCTLIEQAFSDAREEYEMTLDQLTYNGLIDPHSAAVCTSEIAGEHEFKLLENSEPLVQRMDESKLEFVQRQRYTRLTLTVQLNSVRLQALSATIEEQLLRNRIILAITPLLSTIEQRYAMCTQNAENVTNNVKEELEKIERLKSGIPVARKIKRRATFPSVLNEQVSPEFLEQLKSYSPLGNSTSTLINPTTQPPPLFPHVPSTVPLPLEKSGALPTPGDSIRRSLLLTHPTRTKSHELVPLNISTLENIQVPNDTTRLIWTPPTPVSAFYNTALYSDPTLHVSCTTPPITNTHTATTLGVDQTYFTPSLFEFGFDSMFKEIDIGPPRRSTIHEFTKVVVLNTLDIVRKVIEWI</sequence>
<feature type="region of interest" description="Disordered" evidence="1">
    <location>
        <begin position="105"/>
        <end position="129"/>
    </location>
</feature>
<protein>
    <submittedName>
        <fullName evidence="2">Uncharacterized protein</fullName>
    </submittedName>
</protein>
<dbReference type="InParanoid" id="F4NST7"/>
<dbReference type="Proteomes" id="UP000007241">
    <property type="component" value="Unassembled WGS sequence"/>
</dbReference>
<accession>F4NST7</accession>
<dbReference type="AlphaFoldDB" id="F4NST7"/>
<evidence type="ECO:0000313" key="2">
    <source>
        <dbReference type="EMBL" id="EGF83849.1"/>
    </source>
</evidence>
<reference evidence="2 3" key="1">
    <citation type="submission" date="2009-12" db="EMBL/GenBank/DDBJ databases">
        <title>The draft genome of Batrachochytrium dendrobatidis.</title>
        <authorList>
            <consortium name="US DOE Joint Genome Institute (JGI-PGF)"/>
            <person name="Kuo A."/>
            <person name="Salamov A."/>
            <person name="Schmutz J."/>
            <person name="Lucas S."/>
            <person name="Pitluck S."/>
            <person name="Rosenblum E."/>
            <person name="Stajich J."/>
            <person name="Eisen M."/>
            <person name="Grigoriev I.V."/>
        </authorList>
    </citation>
    <scope>NUCLEOTIDE SEQUENCE [LARGE SCALE GENOMIC DNA]</scope>
    <source>
        <strain evidence="3">JAM81 / FGSC 10211</strain>
    </source>
</reference>